<feature type="chain" id="PRO_5010996842" description="DUF2490 domain-containing protein" evidence="1">
    <location>
        <begin position="21"/>
        <end position="266"/>
    </location>
</feature>
<dbReference type="STRING" id="709015.GCA_000472485_03953"/>
<dbReference type="KEGG" id="pact:CA264_19585"/>
<organism evidence="2 3">
    <name type="scientific">Pontibacter actiniarum</name>
    <dbReference type="NCBI Taxonomy" id="323450"/>
    <lineage>
        <taxon>Bacteria</taxon>
        <taxon>Pseudomonadati</taxon>
        <taxon>Bacteroidota</taxon>
        <taxon>Cytophagia</taxon>
        <taxon>Cytophagales</taxon>
        <taxon>Hymenobacteraceae</taxon>
        <taxon>Pontibacter</taxon>
    </lineage>
</organism>
<name>A0A1X9YX50_9BACT</name>
<reference evidence="3" key="1">
    <citation type="submission" date="2017-05" db="EMBL/GenBank/DDBJ databases">
        <authorList>
            <person name="Ray J."/>
            <person name="Price M."/>
            <person name="Deutschbauer A."/>
        </authorList>
    </citation>
    <scope>NUCLEOTIDE SEQUENCE [LARGE SCALE GENOMIC DNA]</scope>
    <source>
        <strain evidence="3">DSM 19842</strain>
    </source>
</reference>
<proteinExistence type="predicted"/>
<dbReference type="OrthoDB" id="982903at2"/>
<dbReference type="EMBL" id="CP021235">
    <property type="protein sequence ID" value="ARS37449.1"/>
    <property type="molecule type" value="Genomic_DNA"/>
</dbReference>
<gene>
    <name evidence="2" type="ORF">CA264_19585</name>
</gene>
<protein>
    <recommendedName>
        <fullName evidence="4">DUF2490 domain-containing protein</fullName>
    </recommendedName>
</protein>
<evidence type="ECO:0000313" key="3">
    <source>
        <dbReference type="Proteomes" id="UP000266292"/>
    </source>
</evidence>
<evidence type="ECO:0000256" key="1">
    <source>
        <dbReference type="SAM" id="SignalP"/>
    </source>
</evidence>
<keyword evidence="1" id="KW-0732">Signal</keyword>
<feature type="signal peptide" evidence="1">
    <location>
        <begin position="1"/>
        <end position="20"/>
    </location>
</feature>
<dbReference type="AlphaFoldDB" id="A0A1X9YX50"/>
<evidence type="ECO:0008006" key="4">
    <source>
        <dbReference type="Google" id="ProtNLM"/>
    </source>
</evidence>
<dbReference type="Proteomes" id="UP000266292">
    <property type="component" value="Chromosome"/>
</dbReference>
<evidence type="ECO:0000313" key="2">
    <source>
        <dbReference type="EMBL" id="ARS37449.1"/>
    </source>
</evidence>
<dbReference type="InterPro" id="IPR036709">
    <property type="entry name" value="Autotransporte_beta_dom_sf"/>
</dbReference>
<sequence length="266" mass="30529">MMRKLYIALLLLLLPLLGQAQSKITASTSLWPELQASLGVGEEGLLFLRNGYRINTDSDYNDLKDSGVLSAFERVELSLGYEHTLSEHWRGGAILRYAAEDFPKTVFYSLFLRHNGNLKSLYFNKQLLFEYVDQEEQDAAGRFRLMAELGKRLPLGSRFITPSISYEAMLLSDFGQEEDSNQETRTVDRTRLRLNLNFEVTEKLRVAPYFMRQTAYYYVLVPPVYNDQGQLQEDGYTTKRNRITPVVGLELKYSITGNPNTASITY</sequence>
<dbReference type="SUPFAM" id="SSF103515">
    <property type="entry name" value="Autotransporter"/>
    <property type="match status" value="1"/>
</dbReference>
<dbReference type="RefSeq" id="WP_084196294.1">
    <property type="nucleotide sequence ID" value="NZ_CP021235.1"/>
</dbReference>
<keyword evidence="3" id="KW-1185">Reference proteome</keyword>
<accession>A0A1X9YX50</accession>